<gene>
    <name evidence="7" type="ORF">BC739_003864</name>
</gene>
<comment type="similarity">
    <text evidence="3">Belongs to the glycosyl hydrolase 84 family.</text>
</comment>
<evidence type="ECO:0000259" key="6">
    <source>
        <dbReference type="PROSITE" id="PS52009"/>
    </source>
</evidence>
<dbReference type="GO" id="GO:0004415">
    <property type="term" value="F:hyalurononglucosaminidase activity"/>
    <property type="evidence" value="ECO:0007669"/>
    <property type="project" value="UniProtKB-EC"/>
</dbReference>
<keyword evidence="4" id="KW-0732">Signal</keyword>
<dbReference type="InterPro" id="IPR011496">
    <property type="entry name" value="O-GlcNAcase_cat"/>
</dbReference>
<dbReference type="PROSITE" id="PS50022">
    <property type="entry name" value="FA58C_3"/>
    <property type="match status" value="1"/>
</dbReference>
<dbReference type="InterPro" id="IPR000421">
    <property type="entry name" value="FA58C"/>
</dbReference>
<dbReference type="Gene3D" id="3.30.379.10">
    <property type="entry name" value="Chitobiase/beta-hexosaminidase domain 2-like"/>
    <property type="match status" value="1"/>
</dbReference>
<dbReference type="Pfam" id="PF00754">
    <property type="entry name" value="F5_F8_type_C"/>
    <property type="match status" value="1"/>
</dbReference>
<proteinExistence type="inferred from homology"/>
<feature type="chain" id="PRO_5046973100" evidence="4">
    <location>
        <begin position="23"/>
        <end position="866"/>
    </location>
</feature>
<dbReference type="InterPro" id="IPR008979">
    <property type="entry name" value="Galactose-bd-like_sf"/>
</dbReference>
<dbReference type="InterPro" id="IPR015882">
    <property type="entry name" value="HEX_bac_N"/>
</dbReference>
<evidence type="ECO:0000256" key="1">
    <source>
        <dbReference type="ARBA" id="ARBA00022801"/>
    </source>
</evidence>
<keyword evidence="1 3" id="KW-0378">Hydrolase</keyword>
<feature type="domain" description="F5/8 type C" evidence="5">
    <location>
        <begin position="620"/>
        <end position="757"/>
    </location>
</feature>
<evidence type="ECO:0000256" key="2">
    <source>
        <dbReference type="ARBA" id="ARBA00023295"/>
    </source>
</evidence>
<evidence type="ECO:0000256" key="4">
    <source>
        <dbReference type="SAM" id="SignalP"/>
    </source>
</evidence>
<keyword evidence="8" id="KW-1185">Reference proteome</keyword>
<dbReference type="PANTHER" id="PTHR13170">
    <property type="entry name" value="O-GLCNACASE"/>
    <property type="match status" value="1"/>
</dbReference>
<dbReference type="InterPro" id="IPR051822">
    <property type="entry name" value="Glycosyl_Hydrolase_84"/>
</dbReference>
<dbReference type="PROSITE" id="PS52009">
    <property type="entry name" value="GH84"/>
    <property type="match status" value="1"/>
</dbReference>
<dbReference type="EMBL" id="JACJID010000003">
    <property type="protein sequence ID" value="MBA8926658.1"/>
    <property type="molecule type" value="Genomic_DNA"/>
</dbReference>
<name>A0ABR6BIG0_9PSEU</name>
<dbReference type="Pfam" id="PF07555">
    <property type="entry name" value="NAGidase"/>
    <property type="match status" value="1"/>
</dbReference>
<dbReference type="Gene3D" id="3.20.20.80">
    <property type="entry name" value="Glycosidases"/>
    <property type="match status" value="1"/>
</dbReference>
<evidence type="ECO:0000256" key="3">
    <source>
        <dbReference type="PROSITE-ProRule" id="PRU01353"/>
    </source>
</evidence>
<evidence type="ECO:0000259" key="5">
    <source>
        <dbReference type="PROSITE" id="PS50022"/>
    </source>
</evidence>
<dbReference type="SUPFAM" id="SSF49785">
    <property type="entry name" value="Galactose-binding domain-like"/>
    <property type="match status" value="1"/>
</dbReference>
<dbReference type="InterPro" id="IPR049019">
    <property type="entry name" value="NagJ-like_helical"/>
</dbReference>
<reference evidence="7 8" key="1">
    <citation type="submission" date="2020-08" db="EMBL/GenBank/DDBJ databases">
        <title>Genomic Encyclopedia of Archaeal and Bacterial Type Strains, Phase II (KMG-II): from individual species to whole genera.</title>
        <authorList>
            <person name="Goeker M."/>
        </authorList>
    </citation>
    <scope>NUCLEOTIDE SEQUENCE [LARGE SCALE GENOMIC DNA]</scope>
    <source>
        <strain evidence="7 8">DSM 43850</strain>
    </source>
</reference>
<feature type="domain" description="GH84" evidence="6">
    <location>
        <begin position="173"/>
        <end position="453"/>
    </location>
</feature>
<dbReference type="Pfam" id="PF21774">
    <property type="entry name" value="NagJ_C"/>
    <property type="match status" value="1"/>
</dbReference>
<feature type="active site" description="Proton donor" evidence="3">
    <location>
        <position position="288"/>
    </location>
</feature>
<evidence type="ECO:0000313" key="8">
    <source>
        <dbReference type="Proteomes" id="UP000517916"/>
    </source>
</evidence>
<dbReference type="Pfam" id="PF02838">
    <property type="entry name" value="Glyco_hydro_20b"/>
    <property type="match status" value="1"/>
</dbReference>
<evidence type="ECO:0000313" key="7">
    <source>
        <dbReference type="EMBL" id="MBA8926658.1"/>
    </source>
</evidence>
<dbReference type="Gene3D" id="2.60.120.260">
    <property type="entry name" value="Galactose-binding domain-like"/>
    <property type="match status" value="2"/>
</dbReference>
<dbReference type="RefSeq" id="WP_318296378.1">
    <property type="nucleotide sequence ID" value="NZ_BAAABQ010000085.1"/>
</dbReference>
<accession>A0ABR6BIG0</accession>
<dbReference type="PANTHER" id="PTHR13170:SF16">
    <property type="entry name" value="PROTEIN O-GLCNACASE"/>
    <property type="match status" value="1"/>
</dbReference>
<dbReference type="SUPFAM" id="SSF55545">
    <property type="entry name" value="beta-N-acetylhexosaminidase-like domain"/>
    <property type="match status" value="1"/>
</dbReference>
<feature type="signal peptide" evidence="4">
    <location>
        <begin position="1"/>
        <end position="22"/>
    </location>
</feature>
<comment type="caution">
    <text evidence="7">The sequence shown here is derived from an EMBL/GenBank/DDBJ whole genome shotgun (WGS) entry which is preliminary data.</text>
</comment>
<organism evidence="7 8">
    <name type="scientific">Kutzneria viridogrisea</name>
    <dbReference type="NCBI Taxonomy" id="47990"/>
    <lineage>
        <taxon>Bacteria</taxon>
        <taxon>Bacillati</taxon>
        <taxon>Actinomycetota</taxon>
        <taxon>Actinomycetes</taxon>
        <taxon>Pseudonocardiales</taxon>
        <taxon>Pseudonocardiaceae</taxon>
        <taxon>Kutzneria</taxon>
    </lineage>
</organism>
<dbReference type="SUPFAM" id="SSF51445">
    <property type="entry name" value="(Trans)glycosidases"/>
    <property type="match status" value="1"/>
</dbReference>
<sequence length="866" mass="91775">MRVLAALLALVPVIALAPAAQAAPPPTTLSIFPKPQQAVAGSGVLQLGEQATLVVGAHTDAPALAATRAALRSAGVRHLREVDEHTDPGSSPVTVYVGGKGENQATAGALAALGVHDATGLPAEGYVLAVGTGRIVLDGVDPAGTFYAAQTLRQIIHSGPNRWYEIRDWPTLPIRGVIEGFYGTPWSDANRLDQLDFYGRHKMNTYVYSPKDDPYLRASWRDPYPADKLAALKGLVDRATANHVEFTYAISPGLSVCYSDPAEAKAIGAKFQSLWDIGVRTFAVPLDDISYTKWNCAADATRFGTGGAAAGAAQSFLLNAVQREFIATHPGAGKLEMVPTEYSDLAATPYKNTLAAQLDPAVLVEWTGTPFIAPVITDEQAAAARKVYGHEILVWDNYPVNDYITGQLLLGPYVGRGTGLAASLAGITANPMIQAEASKISEFTIADFVWNSAGYQPQRSWDASLTELAGGEPDALAALRLFADLNYTSDLDQRQAPALAAKIDSFWRTGDIAALHKQFELLDEAPDQLRDSLPDKQFLTETQLWLDATKAWAKAADKALDLVEQQRSQDGASAWRDRQALLGLVAKAHSFRYTKLDGSKQEVLVGQGVLDKFIAKVLQDNNKALGITPVPATAQASLPTYESYVPANMVDGNPATFYWSNGPVHVGDTVGVDLGSVRTIGAFTALMAKSGSAEDYVHSGVVEYSADGTTWTTGQSFSNTPELVASPPAGTTARYVRLRATADQDNWLVVRELSVATAAVTGGPAGTGLPAVADGNPDTAYRAAGAPATGDALTVSFTSQRLTGVVVLGSAGRAQVQVHEGGTWRTVGRFGGGYTQLDLPKVSADSVRLLWSADSPAPVINELIAH</sequence>
<protein>
    <submittedName>
        <fullName evidence="7">Hyaluronoglucosaminidase</fullName>
        <ecNumber evidence="7">3.2.1.35</ecNumber>
    </submittedName>
</protein>
<dbReference type="InterPro" id="IPR029018">
    <property type="entry name" value="Hex-like_dom2"/>
</dbReference>
<keyword evidence="2 3" id="KW-0326">Glycosidase</keyword>
<dbReference type="EC" id="3.2.1.35" evidence="7"/>
<dbReference type="Gene3D" id="1.20.58.460">
    <property type="entry name" value="Hyaluronidase post-catalytic domain-like"/>
    <property type="match status" value="1"/>
</dbReference>
<dbReference type="Proteomes" id="UP000517916">
    <property type="component" value="Unassembled WGS sequence"/>
</dbReference>
<dbReference type="SUPFAM" id="SSF140657">
    <property type="entry name" value="Hyaluronidase post-catalytic domain-like"/>
    <property type="match status" value="1"/>
</dbReference>
<dbReference type="InterPro" id="IPR017853">
    <property type="entry name" value="GH"/>
</dbReference>